<keyword evidence="3" id="KW-1185">Reference proteome</keyword>
<name>A0ABU6MVB0_9BACI</name>
<evidence type="ECO:0000259" key="1">
    <source>
        <dbReference type="Pfam" id="PF08486"/>
    </source>
</evidence>
<dbReference type="Pfam" id="PF08486">
    <property type="entry name" value="SpoIID"/>
    <property type="match status" value="1"/>
</dbReference>
<dbReference type="InterPro" id="IPR013693">
    <property type="entry name" value="SpoIID/LytB_N"/>
</dbReference>
<dbReference type="EMBL" id="JARMDB010000006">
    <property type="protein sequence ID" value="MED1565754.1"/>
    <property type="molecule type" value="Genomic_DNA"/>
</dbReference>
<comment type="caution">
    <text evidence="2">The sequence shown here is derived from an EMBL/GenBank/DDBJ whole genome shotgun (WGS) entry which is preliminary data.</text>
</comment>
<dbReference type="RefSeq" id="WP_327919574.1">
    <property type="nucleotide sequence ID" value="NZ_JARMDB010000006.1"/>
</dbReference>
<dbReference type="Proteomes" id="UP001309448">
    <property type="component" value="Unassembled WGS sequence"/>
</dbReference>
<organism evidence="2 3">
    <name type="scientific">Bacillus paramycoides</name>
    <dbReference type="NCBI Taxonomy" id="2026194"/>
    <lineage>
        <taxon>Bacteria</taxon>
        <taxon>Bacillati</taxon>
        <taxon>Bacillota</taxon>
        <taxon>Bacilli</taxon>
        <taxon>Bacillales</taxon>
        <taxon>Bacillaceae</taxon>
        <taxon>Bacillus</taxon>
        <taxon>Bacillus cereus group</taxon>
    </lineage>
</organism>
<gene>
    <name evidence="2" type="ORF">P4U88_07315</name>
</gene>
<feature type="domain" description="Sporulation stage II protein D amidase enhancer LytB N-terminal" evidence="1">
    <location>
        <begin position="247"/>
        <end position="325"/>
    </location>
</feature>
<evidence type="ECO:0000313" key="3">
    <source>
        <dbReference type="Proteomes" id="UP001309448"/>
    </source>
</evidence>
<reference evidence="2 3" key="1">
    <citation type="submission" date="2023-03" db="EMBL/GenBank/DDBJ databases">
        <title>Bacillus Genome Sequencing.</title>
        <authorList>
            <person name="Dunlap C."/>
        </authorList>
    </citation>
    <scope>NUCLEOTIDE SEQUENCE [LARGE SCALE GENOMIC DNA]</scope>
    <source>
        <strain evidence="2 3">B-615</strain>
    </source>
</reference>
<proteinExistence type="predicted"/>
<sequence>MNKLIKLLLGFIIFLVYSITKTPIYADSIDTVTPLSIVKEQVNAENQKDTAKMTKIWTTETSPLIKQVHHHGHFHGEEGEQAMKAGINTIENAKIVDTKPLPVELATSISNFGYYESRYGEENVKPYYVAVDYKVKQESDFYQNGVNYFLAIVVKEDDEWKMAEFSVAPVDLISKNNEGFNTEDEKKVIELQKKRVFGGAVTNQQGNLLFYNTPSEYILQGGPHHHMAQRLRTPPKSIKVLITNKHNGKVGAVEEIDFNDYIKNVLPNEWDLSSKDEALKAGALAVKMFAWYYIKYPGLPLVGAHVRDNTTFQMWVKNTEEEKTKITNPHIESVKSIGFYSEKLDNLFAPQYRRSSKDWKGSGCMPQLGTMRLAKNGKNFKEILSWYYDNSKEIKNGKIIYFNY</sequence>
<protein>
    <submittedName>
        <fullName evidence="2">SpoIID/LytB domain-containing protein</fullName>
    </submittedName>
</protein>
<evidence type="ECO:0000313" key="2">
    <source>
        <dbReference type="EMBL" id="MED1565754.1"/>
    </source>
</evidence>
<accession>A0ABU6MVB0</accession>